<name>A0AAJ5S503_9PSED</name>
<reference evidence="1" key="1">
    <citation type="submission" date="2023-02" db="EMBL/GenBank/DDBJ databases">
        <title>tmexCD-toprJ-like cluster.</title>
        <authorList>
            <person name="Gao X."/>
            <person name="Wang C."/>
            <person name="Liu J."/>
        </authorList>
    </citation>
    <scope>NUCLEOTIDE SEQUENCE</scope>
    <source>
        <strain evidence="1">GDW21C697WI</strain>
    </source>
</reference>
<evidence type="ECO:0000313" key="1">
    <source>
        <dbReference type="EMBL" id="WEA19001.1"/>
    </source>
</evidence>
<dbReference type="RefSeq" id="WP_274999950.1">
    <property type="nucleotide sequence ID" value="NZ_CP118677.1"/>
</dbReference>
<gene>
    <name evidence="1" type="ORF">PWA60_17070</name>
</gene>
<evidence type="ECO:0008006" key="3">
    <source>
        <dbReference type="Google" id="ProtNLM"/>
    </source>
</evidence>
<dbReference type="AlphaFoldDB" id="A0AAJ5S503"/>
<evidence type="ECO:0000313" key="2">
    <source>
        <dbReference type="Proteomes" id="UP001217631"/>
    </source>
</evidence>
<accession>A0AAJ5S503</accession>
<protein>
    <recommendedName>
        <fullName evidence="3">Apea-like HEPN domain-containing protein</fullName>
    </recommendedName>
</protein>
<proteinExistence type="predicted"/>
<organism evidence="1 2">
    <name type="scientific">Pseudomonas juntendi</name>
    <dbReference type="NCBI Taxonomy" id="2666183"/>
    <lineage>
        <taxon>Bacteria</taxon>
        <taxon>Pseudomonadati</taxon>
        <taxon>Pseudomonadota</taxon>
        <taxon>Gammaproteobacteria</taxon>
        <taxon>Pseudomonadales</taxon>
        <taxon>Pseudomonadaceae</taxon>
        <taxon>Pseudomonas</taxon>
    </lineage>
</organism>
<sequence>MPAQWSKNKGFKPDLVINAIAKGASINSNGSAQYSVSNYFEYKSILRSMVEFTGCSSTSSETLDKIFDAGLDSFIVSKINTGTHDKDELLSHINNHVKTYNKKPKKTFHIVTSISLSAPIPIKKYELKGNEITFYPTGIPKKYLRTRASLTDLWNCNHSHTPLDYAGVVVSVQARNTIDAFYSAMEFLDFIRGVLSFFANPGMSLPLFGRLKGPINRIRLAGMHTIHKPDGSLAVEEYWFENNESKQKIYSFDTTKKSATGRNVRKILKQTSTIKGSEKIREGIVRYTRALDESDTDYSIIKLWGALESTVGENDNSEIIIRRCSYLYKDHELVKQILEASKFYRNRNVHAGVTSALADSISYQIHRIFRALIFFYVGNKDFQSLNEANAFLDSPLLDGDIDRKIYLLKKAARFRNPEKS</sequence>
<dbReference type="Proteomes" id="UP001217631">
    <property type="component" value="Chromosome"/>
</dbReference>
<dbReference type="EMBL" id="CP118677">
    <property type="protein sequence ID" value="WEA19001.1"/>
    <property type="molecule type" value="Genomic_DNA"/>
</dbReference>